<evidence type="ECO:0000256" key="2">
    <source>
        <dbReference type="ARBA" id="ARBA00022801"/>
    </source>
</evidence>
<dbReference type="InterPro" id="IPR016195">
    <property type="entry name" value="Pol/histidinol_Pase-like"/>
</dbReference>
<dbReference type="EMBL" id="JBHSOW010000042">
    <property type="protein sequence ID" value="MFC5649845.1"/>
    <property type="molecule type" value="Genomic_DNA"/>
</dbReference>
<comment type="caution">
    <text evidence="6">The sequence shown here is derived from an EMBL/GenBank/DDBJ whole genome shotgun (WGS) entry which is preliminary data.</text>
</comment>
<comment type="similarity">
    <text evidence="1 5">Belongs to the metallo-dependent hydrolases superfamily. CpsB/CapC family.</text>
</comment>
<accession>A0ABW0VVD2</accession>
<organism evidence="6 7">
    <name type="scientific">Paenibacillus solisilvae</name>
    <dbReference type="NCBI Taxonomy" id="2486751"/>
    <lineage>
        <taxon>Bacteria</taxon>
        <taxon>Bacillati</taxon>
        <taxon>Bacillota</taxon>
        <taxon>Bacilli</taxon>
        <taxon>Bacillales</taxon>
        <taxon>Paenibacillaceae</taxon>
        <taxon>Paenibacillus</taxon>
    </lineage>
</organism>
<evidence type="ECO:0000256" key="1">
    <source>
        <dbReference type="ARBA" id="ARBA00005750"/>
    </source>
</evidence>
<dbReference type="Proteomes" id="UP001596047">
    <property type="component" value="Unassembled WGS sequence"/>
</dbReference>
<dbReference type="PANTHER" id="PTHR39181:SF1">
    <property type="entry name" value="TYROSINE-PROTEIN PHOSPHATASE YWQE"/>
    <property type="match status" value="1"/>
</dbReference>
<evidence type="ECO:0000256" key="4">
    <source>
        <dbReference type="ARBA" id="ARBA00051722"/>
    </source>
</evidence>
<dbReference type="PANTHER" id="PTHR39181">
    <property type="entry name" value="TYROSINE-PROTEIN PHOSPHATASE YWQE"/>
    <property type="match status" value="1"/>
</dbReference>
<proteinExistence type="inferred from homology"/>
<evidence type="ECO:0000313" key="7">
    <source>
        <dbReference type="Proteomes" id="UP001596047"/>
    </source>
</evidence>
<reference evidence="7" key="1">
    <citation type="journal article" date="2019" name="Int. J. Syst. Evol. Microbiol.">
        <title>The Global Catalogue of Microorganisms (GCM) 10K type strain sequencing project: providing services to taxonomists for standard genome sequencing and annotation.</title>
        <authorList>
            <consortium name="The Broad Institute Genomics Platform"/>
            <consortium name="The Broad Institute Genome Sequencing Center for Infectious Disease"/>
            <person name="Wu L."/>
            <person name="Ma J."/>
        </authorList>
    </citation>
    <scope>NUCLEOTIDE SEQUENCE [LARGE SCALE GENOMIC DNA]</scope>
    <source>
        <strain evidence="7">CGMCC 1.3240</strain>
    </source>
</reference>
<dbReference type="Pfam" id="PF19567">
    <property type="entry name" value="CpsB_CapC"/>
    <property type="match status" value="1"/>
</dbReference>
<comment type="catalytic activity">
    <reaction evidence="4 5">
        <text>O-phospho-L-tyrosyl-[protein] + H2O = L-tyrosyl-[protein] + phosphate</text>
        <dbReference type="Rhea" id="RHEA:10684"/>
        <dbReference type="Rhea" id="RHEA-COMP:10136"/>
        <dbReference type="Rhea" id="RHEA-COMP:20101"/>
        <dbReference type="ChEBI" id="CHEBI:15377"/>
        <dbReference type="ChEBI" id="CHEBI:43474"/>
        <dbReference type="ChEBI" id="CHEBI:46858"/>
        <dbReference type="ChEBI" id="CHEBI:61978"/>
        <dbReference type="EC" id="3.1.3.48"/>
    </reaction>
</comment>
<evidence type="ECO:0000256" key="5">
    <source>
        <dbReference type="PIRNR" id="PIRNR016557"/>
    </source>
</evidence>
<dbReference type="InterPro" id="IPR016667">
    <property type="entry name" value="Caps_polysacc_synth_CpsB/CapC"/>
</dbReference>
<gene>
    <name evidence="6" type="ORF">ACFPYJ_12070</name>
</gene>
<dbReference type="RefSeq" id="WP_379188438.1">
    <property type="nucleotide sequence ID" value="NZ_JBHSOW010000042.1"/>
</dbReference>
<name>A0ABW0VVD2_9BACL</name>
<sequence length="254" mass="29250">MIIDIHSHILPTLDDGPSSREDSIEMAKRACKEGIHHMIATPHHANGKYVNEALAVENAVSELNHYLETCGIDLTLYPGQEIRVYDGLLDDLNRGDLLLSLNYSRYLLLEFPTTHIPKYSHSLFYELRLMDLVPIIAHPERNLEVMDDPEKLIPFIELGALGQVTSHSLQGLFGKKIQKVALDLCQRNYAHLMASDAHDNQRRTPELQLAYYYLQKQTSDSHADYFQTNAHCVLHSNPVEIWEPKSMKKKWFWF</sequence>
<keyword evidence="2 5" id="KW-0378">Hydrolase</keyword>
<evidence type="ECO:0000313" key="6">
    <source>
        <dbReference type="EMBL" id="MFC5649845.1"/>
    </source>
</evidence>
<dbReference type="PIRSF" id="PIRSF016557">
    <property type="entry name" value="Caps_synth_CpsB"/>
    <property type="match status" value="1"/>
</dbReference>
<dbReference type="SUPFAM" id="SSF89550">
    <property type="entry name" value="PHP domain-like"/>
    <property type="match status" value="1"/>
</dbReference>
<keyword evidence="7" id="KW-1185">Reference proteome</keyword>
<protein>
    <recommendedName>
        <fullName evidence="5">Tyrosine-protein phosphatase</fullName>
        <ecNumber evidence="5">3.1.3.48</ecNumber>
    </recommendedName>
</protein>
<dbReference type="Gene3D" id="3.20.20.140">
    <property type="entry name" value="Metal-dependent hydrolases"/>
    <property type="match status" value="1"/>
</dbReference>
<keyword evidence="3 5" id="KW-0904">Protein phosphatase</keyword>
<dbReference type="EC" id="3.1.3.48" evidence="5"/>
<evidence type="ECO:0000256" key="3">
    <source>
        <dbReference type="ARBA" id="ARBA00022912"/>
    </source>
</evidence>